<dbReference type="SMART" id="SM00164">
    <property type="entry name" value="TBC"/>
    <property type="match status" value="1"/>
</dbReference>
<dbReference type="Proteomes" id="UP000515163">
    <property type="component" value="Unplaced"/>
</dbReference>
<dbReference type="SUPFAM" id="SSF47923">
    <property type="entry name" value="Ypt/Rab-GAP domain of gyp1p"/>
    <property type="match status" value="2"/>
</dbReference>
<dbReference type="InterPro" id="IPR000195">
    <property type="entry name" value="Rab-GAP-TBC_dom"/>
</dbReference>
<dbReference type="RefSeq" id="XP_031562269.1">
    <property type="nucleotide sequence ID" value="XM_031706409.1"/>
</dbReference>
<dbReference type="InParanoid" id="A0A6P8I0Z7"/>
<sequence>MSSNEEDEGRSIQAEEESITFKHQATTPLLLNECQSNQCNISCQKKEVCGLVSKGDSETKCDCSCNTSSSSASSSGVGNVTDSVRDNASCKSSSSTITCEEEDENVDLQGILNEHEDKMDKIAERREIVRSSDEDDSPESKLLGTGNSKNCISKDAKLLNNENCKECNTRKTTENSNAKKIDVGCDVMNLEQDGIDICGSPSSDITEPELAKVNLGNQENSSLNDRKSCKDSAYSDSPSSEFECSACSSVASCAEDSGISSTVRDEEMEEIPLADGSYSPNLFQEMSRISVDDMVSSWVPKSKNTYAPNITRKTSSSSSLLDNTDGRNQPQQTKIKELFSDSGIEKNQTKVGWKLFGKVPPKETSESQSSNYFSRDDVNRRSLGEQSSSSRKPKFLSLKRSTSAVPSSTTALIFENRPRNLPAKSASEEKKHRQQYEAMVAQARKKELQEAKKQEKEALVKNKQEKVIATAAAVWANEILPNWETVKTSRRARELWWQGIPPSVRGKVWKLAIGNDLQITNELFDIFQTHAYEKLIITRNNKKRLRESNSVAELPTNTFIPVVNSEHKVELIMLDVSRTFPSLCIFQEGGPFHDVLHSILGAYTCYRPDVGYVQGMSFIAAVLLLNMEPPDAFVCFANLLNKPCQLVFFRVDHPMMKAYFATFEIFLEEFLPKVGKLFFQENFSPDMYLIDWIFTLFSKSLPLDVACRVWDVFCRDGDYFLFRTALGILKFYQDELIGMDFIHLGQFLSKLPDDISANKLFDCISSINLSRQKFNQILAQQKELATQIKTVTASAGGK</sequence>
<dbReference type="GO" id="GO:0005096">
    <property type="term" value="F:GTPase activator activity"/>
    <property type="evidence" value="ECO:0007669"/>
    <property type="project" value="TreeGrafter"/>
</dbReference>
<dbReference type="InterPro" id="IPR050302">
    <property type="entry name" value="Rab_GAP_TBC_domain"/>
</dbReference>
<gene>
    <name evidence="4" type="primary">LOC116298063</name>
</gene>
<dbReference type="FunFam" id="1.10.472.80:FF:000006">
    <property type="entry name" value="TBC1 domain family member 14"/>
    <property type="match status" value="1"/>
</dbReference>
<feature type="region of interest" description="Disordered" evidence="1">
    <location>
        <begin position="125"/>
        <end position="145"/>
    </location>
</feature>
<dbReference type="KEGG" id="aten:116298063"/>
<dbReference type="FunCoup" id="A0A6P8I0Z7">
    <property type="interactions" value="1459"/>
</dbReference>
<evidence type="ECO:0000259" key="2">
    <source>
        <dbReference type="PROSITE" id="PS50086"/>
    </source>
</evidence>
<reference evidence="4" key="1">
    <citation type="submission" date="2025-08" db="UniProtKB">
        <authorList>
            <consortium name="RefSeq"/>
        </authorList>
    </citation>
    <scope>IDENTIFICATION</scope>
    <source>
        <tissue evidence="4">Tentacle</tissue>
    </source>
</reference>
<feature type="region of interest" description="Disordered" evidence="1">
    <location>
        <begin position="1"/>
        <end position="20"/>
    </location>
</feature>
<dbReference type="Pfam" id="PF00566">
    <property type="entry name" value="RabGAP-TBC"/>
    <property type="match status" value="1"/>
</dbReference>
<dbReference type="OrthoDB" id="294251at2759"/>
<dbReference type="GO" id="GO:0016192">
    <property type="term" value="P:vesicle-mediated transport"/>
    <property type="evidence" value="ECO:0007669"/>
    <property type="project" value="UniProtKB-ARBA"/>
</dbReference>
<dbReference type="GO" id="GO:0031410">
    <property type="term" value="C:cytoplasmic vesicle"/>
    <property type="evidence" value="ECO:0007669"/>
    <property type="project" value="UniProtKB-ARBA"/>
</dbReference>
<feature type="region of interest" description="Disordered" evidence="1">
    <location>
        <begin position="300"/>
        <end position="341"/>
    </location>
</feature>
<organism evidence="3 4">
    <name type="scientific">Actinia tenebrosa</name>
    <name type="common">Australian red waratah sea anemone</name>
    <dbReference type="NCBI Taxonomy" id="6105"/>
    <lineage>
        <taxon>Eukaryota</taxon>
        <taxon>Metazoa</taxon>
        <taxon>Cnidaria</taxon>
        <taxon>Anthozoa</taxon>
        <taxon>Hexacorallia</taxon>
        <taxon>Actiniaria</taxon>
        <taxon>Actiniidae</taxon>
        <taxon>Actinia</taxon>
    </lineage>
</organism>
<accession>A0A6P8I0Z7</accession>
<feature type="compositionally biased region" description="Low complexity" evidence="1">
    <location>
        <begin position="65"/>
        <end position="81"/>
    </location>
</feature>
<dbReference type="PROSITE" id="PS50086">
    <property type="entry name" value="TBC_RABGAP"/>
    <property type="match status" value="1"/>
</dbReference>
<feature type="domain" description="Rab-GAP TBC" evidence="2">
    <location>
        <begin position="499"/>
        <end position="717"/>
    </location>
</feature>
<feature type="compositionally biased region" description="Polar residues" evidence="1">
    <location>
        <begin position="302"/>
        <end position="314"/>
    </location>
</feature>
<dbReference type="GO" id="GO:0005773">
    <property type="term" value="C:vacuole"/>
    <property type="evidence" value="ECO:0007669"/>
    <property type="project" value="UniProtKB-ARBA"/>
</dbReference>
<keyword evidence="3" id="KW-1185">Reference proteome</keyword>
<dbReference type="Gene3D" id="1.10.472.80">
    <property type="entry name" value="Ypt/Rab-GAP domain of gyp1p, domain 3"/>
    <property type="match status" value="1"/>
</dbReference>
<dbReference type="Gene3D" id="1.10.8.270">
    <property type="entry name" value="putative rabgap domain of human tbc1 domain family member 14 like domains"/>
    <property type="match status" value="1"/>
</dbReference>
<dbReference type="PANTHER" id="PTHR47219:SF15">
    <property type="entry name" value="TBC1 DOMAIN FAMILY MEMBER 12 ISOFORM X1"/>
    <property type="match status" value="1"/>
</dbReference>
<dbReference type="FunFam" id="1.10.8.270:FF:000008">
    <property type="entry name" value="Putative TBC1 domain family member 14"/>
    <property type="match status" value="1"/>
</dbReference>
<feature type="region of interest" description="Disordered" evidence="1">
    <location>
        <begin position="358"/>
        <end position="432"/>
    </location>
</feature>
<feature type="compositionally biased region" description="Acidic residues" evidence="1">
    <location>
        <begin position="1"/>
        <end position="18"/>
    </location>
</feature>
<dbReference type="AlphaFoldDB" id="A0A6P8I0Z7"/>
<dbReference type="Gene3D" id="1.10.10.750">
    <property type="entry name" value="Ypt/Rab-GAP domain of gyp1p, domain 1"/>
    <property type="match status" value="1"/>
</dbReference>
<evidence type="ECO:0000256" key="1">
    <source>
        <dbReference type="SAM" id="MobiDB-lite"/>
    </source>
</evidence>
<feature type="region of interest" description="Disordered" evidence="1">
    <location>
        <begin position="217"/>
        <end position="237"/>
    </location>
</feature>
<proteinExistence type="predicted"/>
<dbReference type="InterPro" id="IPR035969">
    <property type="entry name" value="Rab-GAP_TBC_sf"/>
</dbReference>
<feature type="compositionally biased region" description="Polar residues" evidence="1">
    <location>
        <begin position="399"/>
        <end position="411"/>
    </location>
</feature>
<name>A0A6P8I0Z7_ACTTE</name>
<dbReference type="PANTHER" id="PTHR47219">
    <property type="entry name" value="RAB GTPASE-ACTIVATING PROTEIN 1-LIKE"/>
    <property type="match status" value="1"/>
</dbReference>
<dbReference type="FunFam" id="1.10.10.750:FF:000005">
    <property type="entry name" value="TBC1 domain family member 14"/>
    <property type="match status" value="1"/>
</dbReference>
<feature type="region of interest" description="Disordered" evidence="1">
    <location>
        <begin position="55"/>
        <end position="91"/>
    </location>
</feature>
<protein>
    <submittedName>
        <fullName evidence="4">TBC1 domain family member 12-like</fullName>
    </submittedName>
</protein>
<evidence type="ECO:0000313" key="3">
    <source>
        <dbReference type="Proteomes" id="UP000515163"/>
    </source>
</evidence>
<dbReference type="GeneID" id="116298063"/>
<feature type="compositionally biased region" description="Basic and acidic residues" evidence="1">
    <location>
        <begin position="374"/>
        <end position="383"/>
    </location>
</feature>
<dbReference type="GO" id="GO:0031267">
    <property type="term" value="F:small GTPase binding"/>
    <property type="evidence" value="ECO:0007669"/>
    <property type="project" value="TreeGrafter"/>
</dbReference>
<evidence type="ECO:0000313" key="4">
    <source>
        <dbReference type="RefSeq" id="XP_031562269.1"/>
    </source>
</evidence>